<evidence type="ECO:0000256" key="2">
    <source>
        <dbReference type="ARBA" id="ARBA00004286"/>
    </source>
</evidence>
<dbReference type="Proteomes" id="UP001182556">
    <property type="component" value="Unassembled WGS sequence"/>
</dbReference>
<dbReference type="InterPro" id="IPR046341">
    <property type="entry name" value="SET_dom_sf"/>
</dbReference>
<feature type="region of interest" description="Disordered" evidence="8">
    <location>
        <begin position="272"/>
        <end position="327"/>
    </location>
</feature>
<feature type="region of interest" description="Disordered" evidence="8">
    <location>
        <begin position="810"/>
        <end position="911"/>
    </location>
</feature>
<evidence type="ECO:0000256" key="8">
    <source>
        <dbReference type="SAM" id="MobiDB-lite"/>
    </source>
</evidence>
<keyword evidence="3" id="KW-0158">Chromosome</keyword>
<evidence type="ECO:0000256" key="4">
    <source>
        <dbReference type="ARBA" id="ARBA00022603"/>
    </source>
</evidence>
<dbReference type="SMART" id="SM00317">
    <property type="entry name" value="SET"/>
    <property type="match status" value="1"/>
</dbReference>
<feature type="domain" description="AWS" evidence="11">
    <location>
        <begin position="444"/>
        <end position="489"/>
    </location>
</feature>
<feature type="compositionally biased region" description="Acidic residues" evidence="8">
    <location>
        <begin position="291"/>
        <end position="308"/>
    </location>
</feature>
<dbReference type="Pfam" id="PF00856">
    <property type="entry name" value="SET"/>
    <property type="match status" value="1"/>
</dbReference>
<keyword evidence="6" id="KW-0949">S-adenosyl-L-methionine</keyword>
<feature type="compositionally biased region" description="Basic and acidic residues" evidence="8">
    <location>
        <begin position="310"/>
        <end position="324"/>
    </location>
</feature>
<organism evidence="12 13">
    <name type="scientific">Papiliotrema laurentii</name>
    <name type="common">Cryptococcus laurentii</name>
    <dbReference type="NCBI Taxonomy" id="5418"/>
    <lineage>
        <taxon>Eukaryota</taxon>
        <taxon>Fungi</taxon>
        <taxon>Dikarya</taxon>
        <taxon>Basidiomycota</taxon>
        <taxon>Agaricomycotina</taxon>
        <taxon>Tremellomycetes</taxon>
        <taxon>Tremellales</taxon>
        <taxon>Rhynchogastremaceae</taxon>
        <taxon>Papiliotrema</taxon>
    </lineage>
</organism>
<dbReference type="PROSITE" id="PS50868">
    <property type="entry name" value="POST_SET"/>
    <property type="match status" value="1"/>
</dbReference>
<dbReference type="PANTHER" id="PTHR22884">
    <property type="entry name" value="SET DOMAIN PROTEINS"/>
    <property type="match status" value="1"/>
</dbReference>
<feature type="compositionally biased region" description="Basic and acidic residues" evidence="8">
    <location>
        <begin position="1123"/>
        <end position="1137"/>
    </location>
</feature>
<feature type="compositionally biased region" description="Pro residues" evidence="8">
    <location>
        <begin position="104"/>
        <end position="123"/>
    </location>
</feature>
<evidence type="ECO:0000259" key="11">
    <source>
        <dbReference type="PROSITE" id="PS51215"/>
    </source>
</evidence>
<reference evidence="12" key="1">
    <citation type="submission" date="2023-02" db="EMBL/GenBank/DDBJ databases">
        <title>Identification and recombinant expression of a fungal hydrolase from Papiliotrema laurentii that hydrolyzes apple cutin and clears colloidal polyester polyurethane.</title>
        <authorList>
            <consortium name="DOE Joint Genome Institute"/>
            <person name="Roman V.A."/>
            <person name="Bojanowski C."/>
            <person name="Crable B.R."/>
            <person name="Wagner D.N."/>
            <person name="Hung C.S."/>
            <person name="Nadeau L.J."/>
            <person name="Schratz L."/>
            <person name="Haridas S."/>
            <person name="Pangilinan J."/>
            <person name="Lipzen A."/>
            <person name="Na H."/>
            <person name="Yan M."/>
            <person name="Ng V."/>
            <person name="Grigoriev I.V."/>
            <person name="Spatafora J.W."/>
            <person name="Barlow D."/>
            <person name="Biffinger J."/>
            <person name="Kelley-Loughnane N."/>
            <person name="Varaljay V.A."/>
            <person name="Crookes-Goodson W.J."/>
        </authorList>
    </citation>
    <scope>NUCLEOTIDE SEQUENCE</scope>
    <source>
        <strain evidence="12">5307AH</strain>
    </source>
</reference>
<feature type="region of interest" description="Disordered" evidence="8">
    <location>
        <begin position="1217"/>
        <end position="1386"/>
    </location>
</feature>
<feature type="compositionally biased region" description="Low complexity" evidence="8">
    <location>
        <begin position="877"/>
        <end position="890"/>
    </location>
</feature>
<evidence type="ECO:0000256" key="7">
    <source>
        <dbReference type="ARBA" id="ARBA00023242"/>
    </source>
</evidence>
<dbReference type="InterPro" id="IPR050777">
    <property type="entry name" value="SET2_Histone-Lys_MeTrsfase"/>
</dbReference>
<feature type="region of interest" description="Disordered" evidence="8">
    <location>
        <begin position="996"/>
        <end position="1023"/>
    </location>
</feature>
<dbReference type="Pfam" id="PF17907">
    <property type="entry name" value="AWS"/>
    <property type="match status" value="1"/>
</dbReference>
<gene>
    <name evidence="12" type="ORF">DB88DRAFT_538495</name>
</gene>
<feature type="compositionally biased region" description="Pro residues" evidence="8">
    <location>
        <begin position="1358"/>
        <end position="1370"/>
    </location>
</feature>
<feature type="region of interest" description="Disordered" evidence="8">
    <location>
        <begin position="1405"/>
        <end position="1424"/>
    </location>
</feature>
<feature type="compositionally biased region" description="Polar residues" evidence="8">
    <location>
        <begin position="897"/>
        <end position="909"/>
    </location>
</feature>
<dbReference type="GO" id="GO:0005694">
    <property type="term" value="C:chromosome"/>
    <property type="evidence" value="ECO:0007669"/>
    <property type="project" value="UniProtKB-SubCell"/>
</dbReference>
<evidence type="ECO:0000256" key="1">
    <source>
        <dbReference type="ARBA" id="ARBA00004123"/>
    </source>
</evidence>
<name>A0AAD9FUX0_PAPLA</name>
<dbReference type="SMART" id="SM00570">
    <property type="entry name" value="AWS"/>
    <property type="match status" value="1"/>
</dbReference>
<feature type="compositionally biased region" description="Basic residues" evidence="8">
    <location>
        <begin position="272"/>
        <end position="285"/>
    </location>
</feature>
<feature type="region of interest" description="Disordered" evidence="8">
    <location>
        <begin position="353"/>
        <end position="373"/>
    </location>
</feature>
<dbReference type="PROSITE" id="PS50280">
    <property type="entry name" value="SET"/>
    <property type="match status" value="1"/>
</dbReference>
<dbReference type="SUPFAM" id="SSF82199">
    <property type="entry name" value="SET domain"/>
    <property type="match status" value="1"/>
</dbReference>
<keyword evidence="4" id="KW-0489">Methyltransferase</keyword>
<dbReference type="GO" id="GO:0042054">
    <property type="term" value="F:histone methyltransferase activity"/>
    <property type="evidence" value="ECO:0007669"/>
    <property type="project" value="InterPro"/>
</dbReference>
<dbReference type="PROSITE" id="PS51215">
    <property type="entry name" value="AWS"/>
    <property type="match status" value="1"/>
</dbReference>
<keyword evidence="13" id="KW-1185">Reference proteome</keyword>
<evidence type="ECO:0000256" key="5">
    <source>
        <dbReference type="ARBA" id="ARBA00022679"/>
    </source>
</evidence>
<evidence type="ECO:0000256" key="6">
    <source>
        <dbReference type="ARBA" id="ARBA00022691"/>
    </source>
</evidence>
<comment type="subcellular location">
    <subcellularLocation>
        <location evidence="2">Chromosome</location>
    </subcellularLocation>
    <subcellularLocation>
        <location evidence="1">Nucleus</location>
    </subcellularLocation>
</comment>
<feature type="compositionally biased region" description="Basic residues" evidence="8">
    <location>
        <begin position="170"/>
        <end position="181"/>
    </location>
</feature>
<feature type="compositionally biased region" description="Low complexity" evidence="8">
    <location>
        <begin position="1265"/>
        <end position="1275"/>
    </location>
</feature>
<protein>
    <recommendedName>
        <fullName evidence="14">Histone-lysine N-methyltransferase</fullName>
    </recommendedName>
</protein>
<dbReference type="GO" id="GO:0032259">
    <property type="term" value="P:methylation"/>
    <property type="evidence" value="ECO:0007669"/>
    <property type="project" value="UniProtKB-KW"/>
</dbReference>
<feature type="compositionally biased region" description="Polar residues" evidence="8">
    <location>
        <begin position="1301"/>
        <end position="1316"/>
    </location>
</feature>
<feature type="compositionally biased region" description="Basic residues" evidence="8">
    <location>
        <begin position="1415"/>
        <end position="1424"/>
    </location>
</feature>
<evidence type="ECO:0008006" key="14">
    <source>
        <dbReference type="Google" id="ProtNLM"/>
    </source>
</evidence>
<keyword evidence="5" id="KW-0808">Transferase</keyword>
<dbReference type="InterPro" id="IPR003616">
    <property type="entry name" value="Post-SET_dom"/>
</dbReference>
<dbReference type="GO" id="GO:0005634">
    <property type="term" value="C:nucleus"/>
    <property type="evidence" value="ECO:0007669"/>
    <property type="project" value="UniProtKB-SubCell"/>
</dbReference>
<evidence type="ECO:0000259" key="9">
    <source>
        <dbReference type="PROSITE" id="PS50280"/>
    </source>
</evidence>
<feature type="domain" description="Post-SET" evidence="10">
    <location>
        <begin position="637"/>
        <end position="653"/>
    </location>
</feature>
<feature type="compositionally biased region" description="Low complexity" evidence="8">
    <location>
        <begin position="182"/>
        <end position="194"/>
    </location>
</feature>
<evidence type="ECO:0000313" key="12">
    <source>
        <dbReference type="EMBL" id="KAK1926613.1"/>
    </source>
</evidence>
<feature type="domain" description="SET" evidence="9">
    <location>
        <begin position="502"/>
        <end position="626"/>
    </location>
</feature>
<feature type="region of interest" description="Disordered" evidence="8">
    <location>
        <begin position="54"/>
        <end position="214"/>
    </location>
</feature>
<evidence type="ECO:0000256" key="3">
    <source>
        <dbReference type="ARBA" id="ARBA00022454"/>
    </source>
</evidence>
<dbReference type="InterPro" id="IPR006560">
    <property type="entry name" value="AWS_dom"/>
</dbReference>
<feature type="region of interest" description="Disordered" evidence="8">
    <location>
        <begin position="1035"/>
        <end position="1187"/>
    </location>
</feature>
<dbReference type="Gene3D" id="2.170.270.10">
    <property type="entry name" value="SET domain"/>
    <property type="match status" value="1"/>
</dbReference>
<sequence>MPRVVNDATGGAGGVKKRRSFFSSHLPFVPKLPSPSVSRLPAVPSAQVLAALSTPEEAALHAPRPRREVKQKVQPIDAGSNTPDTEPKPEGGPSGSRARIITPRSPPKPSSPSTNTPPPPPSAATPARRVLRQRASSKSLNGKTDHADTSASPVVSPRAKSTAGQGIASTKKRKLASKPKKVVSVMTSSTVTTSAGPSRKGANRASTKDENAQSVNERLSVLMMQSMRATIGGREKPYERVPVWKEKEDQKKKVGRPKNSLLPHRYVAPAHRTKLKQKVKATRKPQKLDIEAEQYEDVDEVDNAEVDQLETPKKDKGKGKEKANPSKKYMTSGLYCQDANVQSPYKLVNKVLGQASSSRTSKRKSGKETLLPSARRGNGFVGLSFPPLPYDHGYDHFFGKEHDFVLPFNIHKEATNGALNEKKKPAPYQKIRGNVFPERPRVTAERAICRCDPESDCGDNCINRIMSYICGRECPCGERCTNRSLAKRPMAQTKVKYVSWAGLLSPCKSDWQTGSKGFGLFAMQDIKEGDFVTDYRGEVISLNTFQERLESEYAGQKNFYALAYDQSEVIDSGMRGNDARFINHGCDPNLEVRKYQTLGDGLEEFEIGMWALRDIKEGEELFYNYNFDWFGEAKNSLSAQCRCGAPNCIGVLGRKNDRQSAALEVELKKAAEEARNAAKSQRGRKAGKKIARKTTVKFTGAVERAKQAVVARSTKASAKAAAGANDILSDSQDHSGEGYGQDTAQILSDEVNATIVAEQAATPESEEIEMQESEADWVDMTMDIDAAEDMYEASDSSRDGSFLAQQPEIEVAGESSSRPHGVTDAPLPSFNRSSSLPLHLDDSAAPAQRDPSKTIPRSALINPPSPSQRPYPNDRVASSSTQHSALHSSSPADLFTSEPQDGTPSTRPQTKAEIAAAKRKSGWANWLRKIASEKPRTLEEWHEERMKRRRGIAWMNMMIAEFGVAPSSGPVTSEAYSDGRKPAGSVGSFANTLAAQGHGPGPEGVRNLGGPKNAYRSDNWKKTKEQQLKYVRMNTGSETPAPETPGRAIVDSPSFGSTSNPNGPISSTSARSDDMVQDESNKRQRTGTSPLIALPSSASGSMAHPANARTSTSPNTFRSNALHYERDQAYSRSHHDGPSSPEQHMRPYTQPSHIAAPAGSRPVPSKGAPEGRTLGQHSVAAHASKGPDNLERSINSLIPSAFAVSTTYTSASVSLGPVADSSEQREAPQPAKRPYWRVAPNTPPPRTEQKTVSVAKTAEHPRTVASPAAPTPSAAQELNNTPSETPVRGMRAMPLAAPRSVPSSFAPNGPAETSFTMKPLDFSSENEPTVSRSSSHQGQTLSLKVMHPPPASRVADAPAPPAPSASPAPRGPTAKKQAIQKRNGAPMGWVYTYEPVQSTATRMGEETIATDLPRSARRARQSLA</sequence>
<dbReference type="InterPro" id="IPR001214">
    <property type="entry name" value="SET_dom"/>
</dbReference>
<feature type="compositionally biased region" description="Basic and acidic residues" evidence="8">
    <location>
        <begin position="1071"/>
        <end position="1082"/>
    </location>
</feature>
<evidence type="ECO:0000259" key="10">
    <source>
        <dbReference type="PROSITE" id="PS50868"/>
    </source>
</evidence>
<feature type="compositionally biased region" description="Polar residues" evidence="8">
    <location>
        <begin position="1323"/>
        <end position="1342"/>
    </location>
</feature>
<proteinExistence type="predicted"/>
<evidence type="ECO:0000313" key="13">
    <source>
        <dbReference type="Proteomes" id="UP001182556"/>
    </source>
</evidence>
<dbReference type="EMBL" id="JAODAN010000002">
    <property type="protein sequence ID" value="KAK1926613.1"/>
    <property type="molecule type" value="Genomic_DNA"/>
</dbReference>
<feature type="compositionally biased region" description="Polar residues" evidence="8">
    <location>
        <begin position="1108"/>
        <end position="1119"/>
    </location>
</feature>
<keyword evidence="7" id="KW-0539">Nucleus</keyword>
<accession>A0AAD9FUX0</accession>
<comment type="caution">
    <text evidence="12">The sequence shown here is derived from an EMBL/GenBank/DDBJ whole genome shotgun (WGS) entry which is preliminary data.</text>
</comment>
<feature type="compositionally biased region" description="Polar residues" evidence="8">
    <location>
        <begin position="1054"/>
        <end position="1070"/>
    </location>
</feature>